<keyword evidence="2" id="KW-0472">Membrane</keyword>
<keyword evidence="2" id="KW-0812">Transmembrane</keyword>
<feature type="region of interest" description="Disordered" evidence="1">
    <location>
        <begin position="616"/>
        <end position="671"/>
    </location>
</feature>
<gene>
    <name evidence="3" type="ORF">LCGC14_0442320</name>
</gene>
<organism evidence="3">
    <name type="scientific">marine sediment metagenome</name>
    <dbReference type="NCBI Taxonomy" id="412755"/>
    <lineage>
        <taxon>unclassified sequences</taxon>
        <taxon>metagenomes</taxon>
        <taxon>ecological metagenomes</taxon>
    </lineage>
</organism>
<feature type="region of interest" description="Disordered" evidence="1">
    <location>
        <begin position="361"/>
        <end position="380"/>
    </location>
</feature>
<evidence type="ECO:0000256" key="2">
    <source>
        <dbReference type="SAM" id="Phobius"/>
    </source>
</evidence>
<feature type="compositionally biased region" description="Gly residues" evidence="1">
    <location>
        <begin position="619"/>
        <end position="629"/>
    </location>
</feature>
<evidence type="ECO:0000256" key="1">
    <source>
        <dbReference type="SAM" id="MobiDB-lite"/>
    </source>
</evidence>
<sequence length="1469" mass="154229">MKKVLMILLIGMFVFSLATVSAFDFDNIKLEMDITFDGKEVLGNSLLEQYKPIEIKNMFGFGRTQFEGYIDKHDETCGIECESIMKIKTGQDGVLIDDIIFKTLQEDESWIEQDVRSYQFYIRKGQDWISYNVGEEVKKGTYEVKLEAEKKPSRTVDWVIKTNGEWLEGWAVWGEENDLIISSSQTMCGNYTGYNNIIVNNSATITICDYNGTAGTGYIDLQAYYNVTVDSSVTINGDYKGGDGGNPASAGSGNNGIGDGAGLGGFRDTIGQDYCGGGSGAGGYASGGYGGGSPDPPASNRKAGGSLYELLNIQEVYFGSGGGSGADQGNSDPNFKGGDGGGGVRIYAQNVNVHGTINVRGQTPQDALSSNGKGAGQGGGSGGSVILIGRNINVSSSTFRAGGGSGSDAVSQDGLCCSQGGGGGSGGIIEMYYEDSITNTSLSTTYGGGALGLAEADGTCTADDGEASSNGIVNYNQTAYTQPEGYGIVTLNSPADTLISITNEVTFNATATVTGGATLTNMSLFTNESGTWEENGTVVLNNLIISSSQELCGDYVNYANIIINNSATITICDENGTANTGELFLHAHNNITIESGVTINGAAKGYAGGAAPTHTSGFDGTGTSPGLGGFKDDAGAQHEGGGSGAGGYASGGYGGGSPDVPSSNRKAGGSAYQTPNLQASYIGSGGGSGAAFGISDPGEIGGRGGASIKIEAANIDMQGTLITNGADAPFSIPDSAADGGSGGGGAGSISLIGNNINISLSSLNSVGGDGADGYGASGRCGQGGGGASGGLIEIYYDDSMENSGISTSYSGGALGTSPAEGGCTNDNGAAGGSGTIVYNETTYVNPNYETTNPDLFNASSTQIWNRTITDPIIWNVQACDSDGDCGFATANYSLFIDTEPPAITAEHPNSSLAYINSNDGNETLNVTFTDDNLDSCWYDYNGTNVSIDGCLSGVKNSTIFVLENSDFNMTIYSNDTVGNYNSEFIEWDYILFEVNQTFESTTVETALEVYEVNLNYDSTAWSSILVTLNYNGTETVGVVIGSGDDVSATIEVIVEPITVAVNKTFYWMIDLTNATGTFSFNSSTQVQEIALIDFALCNYNEEPQLFFETFSTLSPETILNATFASAWTLQTTNGSGVSLNRSFEDTTETNSTWGFCISPNSSTYTVSVAVTVDAVNYTPTTHYIVDTDYSGVGENITLYLLYNNDSTLTEIRVTTQDNTPVADVYTTIQRYDVGTDTFYNVAMTKSDNDGNDLVYLAWYDYWYKFIGVLEGEVVFTEGAKKVSETPQIFKTGEIEDLDYEKFGDILYSLIYNDVTENFVLTYIDPSGLTTSNCLRVIKRNTTIDYVVCETCQASSSATIYCNIASAGNGTFIASYYATGSPAYWIDQLIELKNIQNELFDEIGNDNGTGLAILVAGVVVSLFLVTPALGVLGAILGMVLGIALGFQPLDYTAFLGIVIIGGMIMWAVQK</sequence>
<accession>A0A0F9T3H7</accession>
<feature type="compositionally biased region" description="Polar residues" evidence="1">
    <location>
        <begin position="660"/>
        <end position="671"/>
    </location>
</feature>
<reference evidence="3" key="1">
    <citation type="journal article" date="2015" name="Nature">
        <title>Complex archaea that bridge the gap between prokaryotes and eukaryotes.</title>
        <authorList>
            <person name="Spang A."/>
            <person name="Saw J.H."/>
            <person name="Jorgensen S.L."/>
            <person name="Zaremba-Niedzwiedzka K."/>
            <person name="Martijn J."/>
            <person name="Lind A.E."/>
            <person name="van Eijk R."/>
            <person name="Schleper C."/>
            <person name="Guy L."/>
            <person name="Ettema T.J."/>
        </authorList>
    </citation>
    <scope>NUCLEOTIDE SEQUENCE</scope>
</reference>
<feature type="compositionally biased region" description="Gly residues" evidence="1">
    <location>
        <begin position="638"/>
        <end position="657"/>
    </location>
</feature>
<protein>
    <submittedName>
        <fullName evidence="3">Uncharacterized protein</fullName>
    </submittedName>
</protein>
<comment type="caution">
    <text evidence="3">The sequence shown here is derived from an EMBL/GenBank/DDBJ whole genome shotgun (WGS) entry which is preliminary data.</text>
</comment>
<evidence type="ECO:0000313" key="3">
    <source>
        <dbReference type="EMBL" id="KKN69372.1"/>
    </source>
</evidence>
<feature type="transmembrane region" description="Helical" evidence="2">
    <location>
        <begin position="1450"/>
        <end position="1467"/>
    </location>
</feature>
<feature type="region of interest" description="Disordered" evidence="1">
    <location>
        <begin position="322"/>
        <end position="341"/>
    </location>
</feature>
<keyword evidence="2" id="KW-1133">Transmembrane helix</keyword>
<name>A0A0F9T3H7_9ZZZZ</name>
<dbReference type="EMBL" id="LAZR01000428">
    <property type="protein sequence ID" value="KKN69372.1"/>
    <property type="molecule type" value="Genomic_DNA"/>
</dbReference>
<proteinExistence type="predicted"/>
<feature type="transmembrane region" description="Helical" evidence="2">
    <location>
        <begin position="1410"/>
        <end position="1443"/>
    </location>
</feature>